<gene>
    <name evidence="1" type="ORF">BaRGS_00019332</name>
</gene>
<organism evidence="1 2">
    <name type="scientific">Batillaria attramentaria</name>
    <dbReference type="NCBI Taxonomy" id="370345"/>
    <lineage>
        <taxon>Eukaryota</taxon>
        <taxon>Metazoa</taxon>
        <taxon>Spiralia</taxon>
        <taxon>Lophotrochozoa</taxon>
        <taxon>Mollusca</taxon>
        <taxon>Gastropoda</taxon>
        <taxon>Caenogastropoda</taxon>
        <taxon>Sorbeoconcha</taxon>
        <taxon>Cerithioidea</taxon>
        <taxon>Batillariidae</taxon>
        <taxon>Batillaria</taxon>
    </lineage>
</organism>
<keyword evidence="2" id="KW-1185">Reference proteome</keyword>
<protein>
    <submittedName>
        <fullName evidence="1">Uncharacterized protein</fullName>
    </submittedName>
</protein>
<accession>A0ABD0KR50</accession>
<sequence>MLSKLIADLLIQCPSMAGTYLTPWFQYFMGKSIASSTVGLYQPPSAGYRAGRFHAPLIIGTSSRAIDFVIVTERKLGSNVQKA</sequence>
<name>A0ABD0KR50_9CAEN</name>
<dbReference type="EMBL" id="JACVVK020000138">
    <property type="protein sequence ID" value="KAK7489388.1"/>
    <property type="molecule type" value="Genomic_DNA"/>
</dbReference>
<evidence type="ECO:0000313" key="1">
    <source>
        <dbReference type="EMBL" id="KAK7489388.1"/>
    </source>
</evidence>
<evidence type="ECO:0000313" key="2">
    <source>
        <dbReference type="Proteomes" id="UP001519460"/>
    </source>
</evidence>
<dbReference type="Proteomes" id="UP001519460">
    <property type="component" value="Unassembled WGS sequence"/>
</dbReference>
<reference evidence="1 2" key="1">
    <citation type="journal article" date="2023" name="Sci. Data">
        <title>Genome assembly of the Korean intertidal mud-creeper Batillaria attramentaria.</title>
        <authorList>
            <person name="Patra A.K."/>
            <person name="Ho P.T."/>
            <person name="Jun S."/>
            <person name="Lee S.J."/>
            <person name="Kim Y."/>
            <person name="Won Y.J."/>
        </authorList>
    </citation>
    <scope>NUCLEOTIDE SEQUENCE [LARGE SCALE GENOMIC DNA]</scope>
    <source>
        <strain evidence="1">Wonlab-2016</strain>
    </source>
</reference>
<proteinExistence type="predicted"/>
<dbReference type="AlphaFoldDB" id="A0ABD0KR50"/>
<comment type="caution">
    <text evidence="1">The sequence shown here is derived from an EMBL/GenBank/DDBJ whole genome shotgun (WGS) entry which is preliminary data.</text>
</comment>